<dbReference type="Pfam" id="PF00864">
    <property type="entry name" value="P2X_receptor"/>
    <property type="match status" value="1"/>
</dbReference>
<evidence type="ECO:0000256" key="13">
    <source>
        <dbReference type="ARBA" id="ARBA00036634"/>
    </source>
</evidence>
<reference evidence="16" key="2">
    <citation type="submission" date="2025-08" db="UniProtKB">
        <authorList>
            <consortium name="Ensembl"/>
        </authorList>
    </citation>
    <scope>IDENTIFICATION</scope>
</reference>
<dbReference type="NCBIfam" id="TIGR00863">
    <property type="entry name" value="P2X"/>
    <property type="match status" value="1"/>
</dbReference>
<dbReference type="GO" id="GO:0001614">
    <property type="term" value="F:purinergic nucleotide receptor activity"/>
    <property type="evidence" value="ECO:0007669"/>
    <property type="project" value="InterPro"/>
</dbReference>
<feature type="compositionally biased region" description="Pro residues" evidence="14">
    <location>
        <begin position="32"/>
        <end position="41"/>
    </location>
</feature>
<dbReference type="PANTHER" id="PTHR10125:SF8">
    <property type="entry name" value="P2X PURINOCEPTOR 3"/>
    <property type="match status" value="1"/>
</dbReference>
<dbReference type="InterPro" id="IPR053792">
    <property type="entry name" value="P2X_RECEPTOR_CS"/>
</dbReference>
<dbReference type="GO" id="GO:0005886">
    <property type="term" value="C:plasma membrane"/>
    <property type="evidence" value="ECO:0007669"/>
    <property type="project" value="UniProtKB-SubCell"/>
</dbReference>
<dbReference type="AlphaFoldDB" id="A0A674HN38"/>
<comment type="subcellular location">
    <subcellularLocation>
        <location evidence="1">Cell membrane</location>
        <topology evidence="1">Multi-pass membrane protein</topology>
    </subcellularLocation>
</comment>
<comment type="catalytic activity">
    <reaction evidence="13">
        <text>Ca(2+)(in) = Ca(2+)(out)</text>
        <dbReference type="Rhea" id="RHEA:29671"/>
        <dbReference type="ChEBI" id="CHEBI:29108"/>
    </reaction>
</comment>
<dbReference type="Proteomes" id="UP000007754">
    <property type="component" value="Chromosome 5"/>
</dbReference>
<dbReference type="FunFam" id="2.60.490.10:FF:000001">
    <property type="entry name" value="P2X purinoceptor"/>
    <property type="match status" value="1"/>
</dbReference>
<evidence type="ECO:0000313" key="17">
    <source>
        <dbReference type="Proteomes" id="UP000007754"/>
    </source>
</evidence>
<name>A0A674HN38_TAEGU</name>
<evidence type="ECO:0000256" key="3">
    <source>
        <dbReference type="ARBA" id="ARBA00022448"/>
    </source>
</evidence>
<dbReference type="Gene3D" id="1.10.287.940">
    <property type="entry name" value="atp-gated p2x4 ion channel"/>
    <property type="match status" value="1"/>
</dbReference>
<evidence type="ECO:0000256" key="9">
    <source>
        <dbReference type="ARBA" id="ARBA00023157"/>
    </source>
</evidence>
<keyword evidence="5 15" id="KW-0812">Transmembrane</keyword>
<dbReference type="PRINTS" id="PR01310">
    <property type="entry name" value="P2X3RECEPTOR"/>
</dbReference>
<evidence type="ECO:0000256" key="1">
    <source>
        <dbReference type="ARBA" id="ARBA00004651"/>
    </source>
</evidence>
<evidence type="ECO:0000256" key="12">
    <source>
        <dbReference type="ARBA" id="ARBA00023303"/>
    </source>
</evidence>
<dbReference type="InParanoid" id="A0A674HN38"/>
<evidence type="ECO:0000313" key="16">
    <source>
        <dbReference type="Ensembl" id="ENSTGUP00000037169.1"/>
    </source>
</evidence>
<evidence type="ECO:0000256" key="7">
    <source>
        <dbReference type="ARBA" id="ARBA00023065"/>
    </source>
</evidence>
<dbReference type="PROSITE" id="PS01212">
    <property type="entry name" value="P2X_RECEPTOR"/>
    <property type="match status" value="1"/>
</dbReference>
<sequence>MAPPGDGADPCSAPRRTAGGPAHRGGVAGAPGTPPPAAPPRPELEVGRNPIGQHRASPVTSPHVGTTPPSKARAPQSVGTGQWGGPERGTPRTARTGRPPPAPLQGCPPKPGIPSLGRTPHVHPNVELPAAGMCPPFGAPHHRHAGEGPRLRPSIPPGTGGRPLPSPRAVPPPPAPALPPPPPARTALVARTPAGAAHTLPVPAPCPCPCRYPCPHPSAPCPARIPAPCPHPCPALPASHWDPAALPALPCFALPGSRLRPPPALPMSLPRFRTRWVSDFFSYETTKSVVVKSWVVGVVNRGVQLLILAYFVGWVFLHEKAYQVRDTAIESSVVTKVKGVGRYAGQVMDTADYVTPPQGTSVFVVVTKQIRTEEQAQGVCPESEAAFHCSADRDCRELSPATSNGVLTGRCVPYNTTLRTCEIQGWCPPEVDTVDVPVMLEAENFTLLIKNSIRFPLFGFEKTNMPPPGSGVELGRCRFHPQLQPLCPILRLGDVARLAGQDFPALAATGGVLGIKIGWVCDLDRAWERCLPRYSFTRLDSLARTPAPGYNFRHARYYRWPDGSQRRTLIKAFGIRFDVLVYGSAGKFGIVPTLINTVAAFTSIGVGTVLCDIILLNFLKGAEHYKARKFEEVRHGPGVPWGWGHLGGARSAPLSAVTHPVPVPCPTGVRGWRACHPLSLSPRGSGDLLSGQAIHRLGHLLPRPLAPGAMGQPPACPPPCGAAHGRVRGSLRPPSGSYCPPSLQCSPYEPHQHLTVPSAHAGLSQYIPVSPVSI</sequence>
<keyword evidence="4" id="KW-1003">Cell membrane</keyword>
<evidence type="ECO:0000256" key="15">
    <source>
        <dbReference type="SAM" id="Phobius"/>
    </source>
</evidence>
<accession>A0A674HN38</accession>
<proteinExistence type="inferred from homology"/>
<dbReference type="InterPro" id="IPR059116">
    <property type="entry name" value="P2X_receptor"/>
</dbReference>
<feature type="transmembrane region" description="Helical" evidence="15">
    <location>
        <begin position="598"/>
        <end position="619"/>
    </location>
</feature>
<keyword evidence="3" id="KW-0813">Transport</keyword>
<dbReference type="InterPro" id="IPR001429">
    <property type="entry name" value="P2X_purnocptor"/>
</dbReference>
<dbReference type="PANTHER" id="PTHR10125">
    <property type="entry name" value="P2X PURINOCEPTOR"/>
    <property type="match status" value="1"/>
</dbReference>
<dbReference type="GO" id="GO:0070588">
    <property type="term" value="P:calcium ion transmembrane transport"/>
    <property type="evidence" value="ECO:0007669"/>
    <property type="project" value="TreeGrafter"/>
</dbReference>
<evidence type="ECO:0000256" key="11">
    <source>
        <dbReference type="ARBA" id="ARBA00023286"/>
    </source>
</evidence>
<dbReference type="PRINTS" id="PR01307">
    <property type="entry name" value="P2XRECEPTOR"/>
</dbReference>
<organism evidence="16 17">
    <name type="scientific">Taeniopygia guttata</name>
    <name type="common">Zebra finch</name>
    <name type="synonym">Poephila guttata</name>
    <dbReference type="NCBI Taxonomy" id="59729"/>
    <lineage>
        <taxon>Eukaryota</taxon>
        <taxon>Metazoa</taxon>
        <taxon>Chordata</taxon>
        <taxon>Craniata</taxon>
        <taxon>Vertebrata</taxon>
        <taxon>Euteleostomi</taxon>
        <taxon>Archelosauria</taxon>
        <taxon>Archosauria</taxon>
        <taxon>Dinosauria</taxon>
        <taxon>Saurischia</taxon>
        <taxon>Theropoda</taxon>
        <taxon>Coelurosauria</taxon>
        <taxon>Aves</taxon>
        <taxon>Neognathae</taxon>
        <taxon>Neoaves</taxon>
        <taxon>Telluraves</taxon>
        <taxon>Australaves</taxon>
        <taxon>Passeriformes</taxon>
        <taxon>Passeroidea</taxon>
        <taxon>Estrildidae</taxon>
        <taxon>Estrildinae</taxon>
        <taxon>Taeniopygia</taxon>
    </lineage>
</organism>
<protein>
    <submittedName>
        <fullName evidence="16">Purinergic receptor P2X 3</fullName>
    </submittedName>
</protein>
<gene>
    <name evidence="16" type="primary">P2RX3</name>
</gene>
<dbReference type="GO" id="GO:0004931">
    <property type="term" value="F:extracellularly ATP-gated monoatomic cation channel activity"/>
    <property type="evidence" value="ECO:0007669"/>
    <property type="project" value="InterPro"/>
</dbReference>
<dbReference type="InterPro" id="IPR003046">
    <property type="entry name" value="P2X3_purnocptor"/>
</dbReference>
<dbReference type="Ensembl" id="ENSTGUT00000031254.1">
    <property type="protein sequence ID" value="ENSTGUP00000037169.1"/>
    <property type="gene ID" value="ENSTGUG00000027517.1"/>
</dbReference>
<evidence type="ECO:0000256" key="14">
    <source>
        <dbReference type="SAM" id="MobiDB-lite"/>
    </source>
</evidence>
<evidence type="ECO:0000256" key="2">
    <source>
        <dbReference type="ARBA" id="ARBA00009848"/>
    </source>
</evidence>
<keyword evidence="8 15" id="KW-0472">Membrane</keyword>
<evidence type="ECO:0000256" key="4">
    <source>
        <dbReference type="ARBA" id="ARBA00022475"/>
    </source>
</evidence>
<keyword evidence="7" id="KW-0406">Ion transport</keyword>
<feature type="region of interest" description="Disordered" evidence="14">
    <location>
        <begin position="1"/>
        <end position="187"/>
    </location>
</feature>
<feature type="compositionally biased region" description="Polar residues" evidence="14">
    <location>
        <begin position="58"/>
        <end position="69"/>
    </location>
</feature>
<evidence type="ECO:0000256" key="5">
    <source>
        <dbReference type="ARBA" id="ARBA00022692"/>
    </source>
</evidence>
<reference evidence="16" key="3">
    <citation type="submission" date="2025-09" db="UniProtKB">
        <authorList>
            <consortium name="Ensembl"/>
        </authorList>
    </citation>
    <scope>IDENTIFICATION</scope>
</reference>
<keyword evidence="10" id="KW-0325">Glycoprotein</keyword>
<evidence type="ECO:0000256" key="6">
    <source>
        <dbReference type="ARBA" id="ARBA00022989"/>
    </source>
</evidence>
<evidence type="ECO:0000256" key="10">
    <source>
        <dbReference type="ARBA" id="ARBA00023180"/>
    </source>
</evidence>
<dbReference type="InterPro" id="IPR027309">
    <property type="entry name" value="P2X_extracellular_dom_sf"/>
</dbReference>
<keyword evidence="6 15" id="KW-1133">Transmembrane helix</keyword>
<feature type="compositionally biased region" description="Pro residues" evidence="14">
    <location>
        <begin position="98"/>
        <end position="112"/>
    </location>
</feature>
<evidence type="ECO:0000256" key="8">
    <source>
        <dbReference type="ARBA" id="ARBA00023136"/>
    </source>
</evidence>
<dbReference type="GO" id="GO:0033198">
    <property type="term" value="P:response to ATP"/>
    <property type="evidence" value="ECO:0007669"/>
    <property type="project" value="InterPro"/>
</dbReference>
<feature type="compositionally biased region" description="Pro residues" evidence="14">
    <location>
        <begin position="164"/>
        <end position="184"/>
    </location>
</feature>
<keyword evidence="11" id="KW-1071">Ligand-gated ion channel</keyword>
<keyword evidence="9" id="KW-1015">Disulfide bond</keyword>
<keyword evidence="17" id="KW-1185">Reference proteome</keyword>
<dbReference type="GO" id="GO:0098794">
    <property type="term" value="C:postsynapse"/>
    <property type="evidence" value="ECO:0007669"/>
    <property type="project" value="GOC"/>
</dbReference>
<dbReference type="GeneTree" id="ENSGT01020000230351"/>
<dbReference type="GO" id="GO:0005524">
    <property type="term" value="F:ATP binding"/>
    <property type="evidence" value="ECO:0007669"/>
    <property type="project" value="InterPro"/>
</dbReference>
<comment type="similarity">
    <text evidence="2">Belongs to the P2X receptor family.</text>
</comment>
<keyword evidence="12" id="KW-0407">Ion channel</keyword>
<reference evidence="16 17" key="1">
    <citation type="journal article" date="2010" name="Nature">
        <title>The genome of a songbird.</title>
        <authorList>
            <person name="Warren W.C."/>
            <person name="Clayton D.F."/>
            <person name="Ellegren H."/>
            <person name="Arnold A.P."/>
            <person name="Hillier L.W."/>
            <person name="Kunstner A."/>
            <person name="Searle S."/>
            <person name="White S."/>
            <person name="Vilella A.J."/>
            <person name="Fairley S."/>
            <person name="Heger A."/>
            <person name="Kong L."/>
            <person name="Ponting C.P."/>
            <person name="Jarvis E.D."/>
            <person name="Mello C.V."/>
            <person name="Minx P."/>
            <person name="Lovell P."/>
            <person name="Velho T.A."/>
            <person name="Ferris M."/>
            <person name="Balakrishnan C.N."/>
            <person name="Sinha S."/>
            <person name="Blatti C."/>
            <person name="London S.E."/>
            <person name="Li Y."/>
            <person name="Lin Y.C."/>
            <person name="George J."/>
            <person name="Sweedler J."/>
            <person name="Southey B."/>
            <person name="Gunaratne P."/>
            <person name="Watson M."/>
            <person name="Nam K."/>
            <person name="Backstrom N."/>
            <person name="Smeds L."/>
            <person name="Nabholz B."/>
            <person name="Itoh Y."/>
            <person name="Whitney O."/>
            <person name="Pfenning A.R."/>
            <person name="Howard J."/>
            <person name="Volker M."/>
            <person name="Skinner B.M."/>
            <person name="Griffin D.K."/>
            <person name="Ye L."/>
            <person name="McLaren W.M."/>
            <person name="Flicek P."/>
            <person name="Quesada V."/>
            <person name="Velasco G."/>
            <person name="Lopez-Otin C."/>
            <person name="Puente X.S."/>
            <person name="Olender T."/>
            <person name="Lancet D."/>
            <person name="Smit A.F."/>
            <person name="Hubley R."/>
            <person name="Konkel M.K."/>
            <person name="Walker J.A."/>
            <person name="Batzer M.A."/>
            <person name="Gu W."/>
            <person name="Pollock D.D."/>
            <person name="Chen L."/>
            <person name="Cheng Z."/>
            <person name="Eichler E.E."/>
            <person name="Stapley J."/>
            <person name="Slate J."/>
            <person name="Ekblom R."/>
            <person name="Birkhead T."/>
            <person name="Burke T."/>
            <person name="Burt D."/>
            <person name="Scharff C."/>
            <person name="Adam I."/>
            <person name="Richard H."/>
            <person name="Sultan M."/>
            <person name="Soldatov A."/>
            <person name="Lehrach H."/>
            <person name="Edwards S.V."/>
            <person name="Yang S.P."/>
            <person name="Li X."/>
            <person name="Graves T."/>
            <person name="Fulton L."/>
            <person name="Nelson J."/>
            <person name="Chinwalla A."/>
            <person name="Hou S."/>
            <person name="Mardis E.R."/>
            <person name="Wilson R.K."/>
        </authorList>
    </citation>
    <scope>NUCLEOTIDE SEQUENCE [LARGE SCALE GENOMIC DNA]</scope>
</reference>
<dbReference type="Gene3D" id="2.60.490.10">
    <property type="entry name" value="atp-gated p2x4 ion channel domain"/>
    <property type="match status" value="1"/>
</dbReference>